<dbReference type="AlphaFoldDB" id="A0A4Y2CVA0"/>
<sequence>MESARYPLPPREHHWNDTVTVVQDGLVGRNYLVPDRHLHVRANESKATSIGCQFWNSMTICFRGAMGAGISLWMPTPSSLV</sequence>
<reference evidence="1 2" key="1">
    <citation type="journal article" date="2019" name="Sci. Rep.">
        <title>Orb-weaving spider Araneus ventricosus genome elucidates the spidroin gene catalogue.</title>
        <authorList>
            <person name="Kono N."/>
            <person name="Nakamura H."/>
            <person name="Ohtoshi R."/>
            <person name="Moran D.A.P."/>
            <person name="Shinohara A."/>
            <person name="Yoshida Y."/>
            <person name="Fujiwara M."/>
            <person name="Mori M."/>
            <person name="Tomita M."/>
            <person name="Arakawa K."/>
        </authorList>
    </citation>
    <scope>NUCLEOTIDE SEQUENCE [LARGE SCALE GENOMIC DNA]</scope>
</reference>
<dbReference type="EMBL" id="BGPR01000246">
    <property type="protein sequence ID" value="GBM07747.1"/>
    <property type="molecule type" value="Genomic_DNA"/>
</dbReference>
<protein>
    <submittedName>
        <fullName evidence="1">Uncharacterized protein</fullName>
    </submittedName>
</protein>
<evidence type="ECO:0000313" key="2">
    <source>
        <dbReference type="Proteomes" id="UP000499080"/>
    </source>
</evidence>
<dbReference type="Proteomes" id="UP000499080">
    <property type="component" value="Unassembled WGS sequence"/>
</dbReference>
<accession>A0A4Y2CVA0</accession>
<gene>
    <name evidence="1" type="ORF">AVEN_137616_1</name>
</gene>
<evidence type="ECO:0000313" key="1">
    <source>
        <dbReference type="EMBL" id="GBM07747.1"/>
    </source>
</evidence>
<proteinExistence type="predicted"/>
<organism evidence="1 2">
    <name type="scientific">Araneus ventricosus</name>
    <name type="common">Orbweaver spider</name>
    <name type="synonym">Epeira ventricosa</name>
    <dbReference type="NCBI Taxonomy" id="182803"/>
    <lineage>
        <taxon>Eukaryota</taxon>
        <taxon>Metazoa</taxon>
        <taxon>Ecdysozoa</taxon>
        <taxon>Arthropoda</taxon>
        <taxon>Chelicerata</taxon>
        <taxon>Arachnida</taxon>
        <taxon>Araneae</taxon>
        <taxon>Araneomorphae</taxon>
        <taxon>Entelegynae</taxon>
        <taxon>Araneoidea</taxon>
        <taxon>Araneidae</taxon>
        <taxon>Araneus</taxon>
    </lineage>
</organism>
<keyword evidence="2" id="KW-1185">Reference proteome</keyword>
<comment type="caution">
    <text evidence="1">The sequence shown here is derived from an EMBL/GenBank/DDBJ whole genome shotgun (WGS) entry which is preliminary data.</text>
</comment>
<name>A0A4Y2CVA0_ARAVE</name>